<reference evidence="1" key="1">
    <citation type="submission" date="2019-08" db="EMBL/GenBank/DDBJ databases">
        <title>Genome sequence of Clostridiales bacterium MT110.</title>
        <authorList>
            <person name="Cao J."/>
        </authorList>
    </citation>
    <scope>NUCLEOTIDE SEQUENCE</scope>
    <source>
        <strain evidence="1">MT110</strain>
    </source>
</reference>
<gene>
    <name evidence="1" type="ORF">FRZ06_21050</name>
</gene>
<evidence type="ECO:0000313" key="2">
    <source>
        <dbReference type="Proteomes" id="UP000594014"/>
    </source>
</evidence>
<dbReference type="EMBL" id="CP042469">
    <property type="protein sequence ID" value="QOX65659.1"/>
    <property type="molecule type" value="Genomic_DNA"/>
</dbReference>
<accession>A0ACD1AGZ0</accession>
<proteinExistence type="predicted"/>
<keyword evidence="2" id="KW-1185">Reference proteome</keyword>
<evidence type="ECO:0000313" key="1">
    <source>
        <dbReference type="EMBL" id="QOX65659.1"/>
    </source>
</evidence>
<organism evidence="1 2">
    <name type="scientific">Anoxybacterium hadale</name>
    <dbReference type="NCBI Taxonomy" id="3408580"/>
    <lineage>
        <taxon>Bacteria</taxon>
        <taxon>Bacillati</taxon>
        <taxon>Bacillota</taxon>
        <taxon>Clostridia</taxon>
        <taxon>Peptostreptococcales</taxon>
        <taxon>Anaerovoracaceae</taxon>
        <taxon>Anoxybacterium</taxon>
    </lineage>
</organism>
<protein>
    <submittedName>
        <fullName evidence="1">Crp/Fnr family transcriptional regulator</fullName>
    </submittedName>
</protein>
<name>A0ACD1AGZ0_9FIRM</name>
<dbReference type="Proteomes" id="UP000594014">
    <property type="component" value="Chromosome"/>
</dbReference>
<sequence length="221" mass="24942">MKHNIKILMNSSLFQGVSEQDLEAMLSCLGANERKYKKNDIILLAGTRVTSVGIVAEGNAQITREDAEGNRAILSELMKADLFAEAYVAAGSAEIPVTVIATSDCRIIWIPFHKIVGACSTACGFHRTLIENMMRVIAVKNIMMNEKMRVLACKTTKEKLMTYLSDYSERTGKNKFKIPFSRNELADYLSVDRSAMSRELSRLRDEGYLEYHKNEFILTNR</sequence>